<dbReference type="HOGENOM" id="CLU_1945445_0_0_6"/>
<reference evidence="1 2" key="2">
    <citation type="journal article" date="2011" name="Stand. Genomic Sci.">
        <title>Complete genome sequence of 'Enterobacter lignolyticus' SCF1.</title>
        <authorList>
            <person name="Deangelis K.M."/>
            <person name="D'Haeseleer P."/>
            <person name="Chivian D."/>
            <person name="Fortney J.L."/>
            <person name="Khudyakov J."/>
            <person name="Simmons B."/>
            <person name="Woo H."/>
            <person name="Arkin A.P."/>
            <person name="Davenport K.W."/>
            <person name="Goodwin L."/>
            <person name="Chen A."/>
            <person name="Ivanova N."/>
            <person name="Kyrpides N.C."/>
            <person name="Mavromatis K."/>
            <person name="Woyke T."/>
            <person name="Hazen T.C."/>
        </authorList>
    </citation>
    <scope>NUCLEOTIDE SEQUENCE [LARGE SCALE GENOMIC DNA]</scope>
    <source>
        <strain evidence="1 2">SCF1</strain>
    </source>
</reference>
<dbReference type="STRING" id="701347.Entcl_1883"/>
<protein>
    <submittedName>
        <fullName evidence="1">Tail assembly chaperone gp38</fullName>
    </submittedName>
</protein>
<dbReference type="Proteomes" id="UP000006872">
    <property type="component" value="Chromosome"/>
</dbReference>
<accession>E3G2V8</accession>
<reference evidence="2" key="1">
    <citation type="submission" date="2010-10" db="EMBL/GenBank/DDBJ databases">
        <title>Complete sequence of Enterobacter cloacae SCF1.</title>
        <authorList>
            <consortium name="US DOE Joint Genome Institute"/>
            <person name="Lucas S."/>
            <person name="Copeland A."/>
            <person name="Lapidus A."/>
            <person name="Cheng J.-F."/>
            <person name="Bruce D."/>
            <person name="Goodwin L."/>
            <person name="Pitluck S."/>
            <person name="Davenport K."/>
            <person name="Detter J.C."/>
            <person name="Han C."/>
            <person name="Tapia R."/>
            <person name="Land M."/>
            <person name="Hauser L."/>
            <person name="Chang Y.-J."/>
            <person name="Jeffries C."/>
            <person name="Kyrpides N."/>
            <person name="Ivanova N."/>
            <person name="Mikhailova N."/>
            <person name="DeAngelis K."/>
            <person name="Arkin A.P."/>
            <person name="Chivian D."/>
            <person name="Edwards B."/>
            <person name="Woo H."/>
            <person name="Hazen T.C."/>
            <person name="Woyke T."/>
        </authorList>
    </citation>
    <scope>NUCLEOTIDE SEQUENCE [LARGE SCALE GENOMIC DNA]</scope>
    <source>
        <strain evidence="2">SCF1</strain>
    </source>
</reference>
<keyword evidence="2" id="KW-1185">Reference proteome</keyword>
<dbReference type="KEGG" id="esc:Entcl_1883"/>
<gene>
    <name evidence="1" type="ordered locus">Entcl_1883</name>
</gene>
<dbReference type="Pfam" id="PF02413">
    <property type="entry name" value="Caudo_TAP"/>
    <property type="match status" value="1"/>
</dbReference>
<evidence type="ECO:0000313" key="1">
    <source>
        <dbReference type="EMBL" id="ADO48139.1"/>
    </source>
</evidence>
<dbReference type="EMBL" id="CP002272">
    <property type="protein sequence ID" value="ADO48139.1"/>
    <property type="molecule type" value="Genomic_DNA"/>
</dbReference>
<organism evidence="1 2">
    <name type="scientific">Enterobacter lignolyticus (strain SCF1)</name>
    <dbReference type="NCBI Taxonomy" id="701347"/>
    <lineage>
        <taxon>Bacteria</taxon>
        <taxon>Pseudomonadati</taxon>
        <taxon>Pseudomonadota</taxon>
        <taxon>Gammaproteobacteria</taxon>
        <taxon>Enterobacterales</taxon>
        <taxon>Enterobacteriaceae</taxon>
        <taxon>Pluralibacter</taxon>
    </lineage>
</organism>
<name>E3G2V8_ENTLS</name>
<dbReference type="AlphaFoldDB" id="E3G2V8"/>
<proteinExistence type="predicted"/>
<evidence type="ECO:0000313" key="2">
    <source>
        <dbReference type="Proteomes" id="UP000006872"/>
    </source>
</evidence>
<dbReference type="eggNOG" id="ENOG5033HWZ">
    <property type="taxonomic scope" value="Bacteria"/>
</dbReference>
<dbReference type="RefSeq" id="WP_013365880.1">
    <property type="nucleotide sequence ID" value="NC_014618.1"/>
</dbReference>
<sequence>MKTIYVWTGDFRSYGDSADLWGGSTIPVQVTDDFVGGAKTYYPETNIWVDDPPYVMTHEDHVLAAEVRRQQLITAANNTMDDWILDLQLGMISDADRSQLIIWRQYAKDLKALNLDSAPDINWPLVPEQ</sequence>
<dbReference type="InterPro" id="IPR003458">
    <property type="entry name" value="Phage_T4_Gp38_tail_assem"/>
</dbReference>